<feature type="transmembrane region" description="Helical" evidence="1">
    <location>
        <begin position="12"/>
        <end position="30"/>
    </location>
</feature>
<dbReference type="EMBL" id="GBRH01176081">
    <property type="protein sequence ID" value="JAE21815.1"/>
    <property type="molecule type" value="Transcribed_RNA"/>
</dbReference>
<evidence type="ECO:0000313" key="2">
    <source>
        <dbReference type="EMBL" id="JAE21815.1"/>
    </source>
</evidence>
<protein>
    <submittedName>
        <fullName evidence="2">Uncharacterized protein</fullName>
    </submittedName>
</protein>
<keyword evidence="1" id="KW-0812">Transmembrane</keyword>
<evidence type="ECO:0000256" key="1">
    <source>
        <dbReference type="SAM" id="Phobius"/>
    </source>
</evidence>
<keyword evidence="1" id="KW-1133">Transmembrane helix</keyword>
<name>A0A0A9G9P5_ARUDO</name>
<organism evidence="2">
    <name type="scientific">Arundo donax</name>
    <name type="common">Giant reed</name>
    <name type="synonym">Donax arundinaceus</name>
    <dbReference type="NCBI Taxonomy" id="35708"/>
    <lineage>
        <taxon>Eukaryota</taxon>
        <taxon>Viridiplantae</taxon>
        <taxon>Streptophyta</taxon>
        <taxon>Embryophyta</taxon>
        <taxon>Tracheophyta</taxon>
        <taxon>Spermatophyta</taxon>
        <taxon>Magnoliopsida</taxon>
        <taxon>Liliopsida</taxon>
        <taxon>Poales</taxon>
        <taxon>Poaceae</taxon>
        <taxon>PACMAD clade</taxon>
        <taxon>Arundinoideae</taxon>
        <taxon>Arundineae</taxon>
        <taxon>Arundo</taxon>
    </lineage>
</organism>
<dbReference type="AlphaFoldDB" id="A0A0A9G9P5"/>
<sequence length="78" mass="9369">MMLEEQRDSLFRFALSVCIFHSGCSRIAFVQIQRRVLVKRRIAFQITPVYVLSRIIIWSPYGWIYTRCRKTEIQGSWI</sequence>
<proteinExistence type="predicted"/>
<accession>A0A0A9G9P5</accession>
<reference evidence="2" key="2">
    <citation type="journal article" date="2015" name="Data Brief">
        <title>Shoot transcriptome of the giant reed, Arundo donax.</title>
        <authorList>
            <person name="Barrero R.A."/>
            <person name="Guerrero F.D."/>
            <person name="Moolhuijzen P."/>
            <person name="Goolsby J.A."/>
            <person name="Tidwell J."/>
            <person name="Bellgard S.E."/>
            <person name="Bellgard M.I."/>
        </authorList>
    </citation>
    <scope>NUCLEOTIDE SEQUENCE</scope>
    <source>
        <tissue evidence="2">Shoot tissue taken approximately 20 cm above the soil surface</tissue>
    </source>
</reference>
<keyword evidence="1" id="KW-0472">Membrane</keyword>
<reference evidence="2" key="1">
    <citation type="submission" date="2014-09" db="EMBL/GenBank/DDBJ databases">
        <authorList>
            <person name="Magalhaes I.L.F."/>
            <person name="Oliveira U."/>
            <person name="Santos F.R."/>
            <person name="Vidigal T.H.D.A."/>
            <person name="Brescovit A.D."/>
            <person name="Santos A.J."/>
        </authorList>
    </citation>
    <scope>NUCLEOTIDE SEQUENCE</scope>
    <source>
        <tissue evidence="2">Shoot tissue taken approximately 20 cm above the soil surface</tissue>
    </source>
</reference>
<feature type="transmembrane region" description="Helical" evidence="1">
    <location>
        <begin position="42"/>
        <end position="64"/>
    </location>
</feature>